<reference evidence="2 4" key="1">
    <citation type="submission" date="2014-10" db="EMBL/GenBank/DDBJ databases">
        <title>Draft genome of phytase producing Bacillus ginsengihumi strain M2.11.</title>
        <authorList>
            <person name="Toymentseva A."/>
            <person name="Boulygina E.A."/>
            <person name="Kazakov S.V."/>
            <person name="Kayumov I."/>
            <person name="Suleimanova A.D."/>
            <person name="Mardanova A.M."/>
            <person name="Maria S.N."/>
            <person name="Sergey M.Y."/>
            <person name="Sharipova M.R."/>
        </authorList>
    </citation>
    <scope>NUCLEOTIDE SEQUENCE [LARGE SCALE GENOMIC DNA]</scope>
    <source>
        <strain evidence="2 4">M2.11</strain>
    </source>
</reference>
<dbReference type="Proteomes" id="UP000476934">
    <property type="component" value="Unassembled WGS sequence"/>
</dbReference>
<evidence type="ECO:0000313" key="4">
    <source>
        <dbReference type="Proteomes" id="UP000030588"/>
    </source>
</evidence>
<sequence>MIFSIVASVLIFGYACWTLIRFVRKSKEGQCAACSLNKHCAKASCNYTPIQEEQINRSFKEHHAS</sequence>
<keyword evidence="1" id="KW-0472">Membrane</keyword>
<evidence type="ECO:0000313" key="3">
    <source>
        <dbReference type="EMBL" id="NEY20713.1"/>
    </source>
</evidence>
<dbReference type="Proteomes" id="UP000030588">
    <property type="component" value="Unassembled WGS sequence"/>
</dbReference>
<evidence type="ECO:0000313" key="5">
    <source>
        <dbReference type="Proteomes" id="UP000476934"/>
    </source>
</evidence>
<dbReference type="EMBL" id="JAAIWK010000020">
    <property type="protein sequence ID" value="NEY20713.1"/>
    <property type="molecule type" value="Genomic_DNA"/>
</dbReference>
<protein>
    <submittedName>
        <fullName evidence="3">FeoB-associated Cys-rich membrane protein</fullName>
    </submittedName>
</protein>
<dbReference type="Pfam" id="PF12669">
    <property type="entry name" value="FeoB_associated"/>
    <property type="match status" value="1"/>
</dbReference>
<dbReference type="OrthoDB" id="2326035at2"/>
<dbReference type="STRING" id="363870.NG54_08785"/>
<reference evidence="3 5" key="2">
    <citation type="submission" date="2020-02" db="EMBL/GenBank/DDBJ databases">
        <authorList>
            <person name="Feng H."/>
        </authorList>
    </citation>
    <scope>NUCLEOTIDE SEQUENCE [LARGE SCALE GENOMIC DNA]</scope>
    <source>
        <strain evidence="3 5">Gsoil 114</strain>
    </source>
</reference>
<dbReference type="EMBL" id="JRUN01000022">
    <property type="protein sequence ID" value="KHD85470.1"/>
    <property type="molecule type" value="Genomic_DNA"/>
</dbReference>
<keyword evidence="1" id="KW-0812">Transmembrane</keyword>
<keyword evidence="5" id="KW-1185">Reference proteome</keyword>
<dbReference type="RefSeq" id="WP_025730979.1">
    <property type="nucleotide sequence ID" value="NZ_JAAIWK010000020.1"/>
</dbReference>
<organism evidence="2 4">
    <name type="scientific">Heyndrickxia ginsengihumi</name>
    <dbReference type="NCBI Taxonomy" id="363870"/>
    <lineage>
        <taxon>Bacteria</taxon>
        <taxon>Bacillati</taxon>
        <taxon>Bacillota</taxon>
        <taxon>Bacilli</taxon>
        <taxon>Bacillales</taxon>
        <taxon>Bacillaceae</taxon>
        <taxon>Heyndrickxia</taxon>
    </lineage>
</organism>
<name>A0A0A6VB37_9BACI</name>
<evidence type="ECO:0000256" key="1">
    <source>
        <dbReference type="SAM" id="Phobius"/>
    </source>
</evidence>
<evidence type="ECO:0000313" key="2">
    <source>
        <dbReference type="EMBL" id="KHD85470.1"/>
    </source>
</evidence>
<keyword evidence="1" id="KW-1133">Transmembrane helix</keyword>
<comment type="caution">
    <text evidence="2">The sequence shown here is derived from an EMBL/GenBank/DDBJ whole genome shotgun (WGS) entry which is preliminary data.</text>
</comment>
<reference evidence="3 5" key="3">
    <citation type="submission" date="2020-03" db="EMBL/GenBank/DDBJ databases">
        <title>Bacillus aquiflavi sp. nov., isolated from yellow water of strong flavor Chinese baijiu in Yibin region of China.</title>
        <authorList>
            <person name="Xie J."/>
        </authorList>
    </citation>
    <scope>NUCLEOTIDE SEQUENCE [LARGE SCALE GENOMIC DNA]</scope>
    <source>
        <strain evidence="3 5">Gsoil 114</strain>
    </source>
</reference>
<accession>A0A0A6VB37</accession>
<feature type="transmembrane region" description="Helical" evidence="1">
    <location>
        <begin position="6"/>
        <end position="23"/>
    </location>
</feature>
<gene>
    <name evidence="3" type="ORF">G4D61_12165</name>
    <name evidence="2" type="ORF">NG54_08785</name>
</gene>
<dbReference type="AlphaFoldDB" id="A0A0A6VB37"/>
<proteinExistence type="predicted"/>